<dbReference type="Proteomes" id="UP000187735">
    <property type="component" value="Chromosome"/>
</dbReference>
<evidence type="ECO:0000256" key="2">
    <source>
        <dbReference type="ARBA" id="ARBA00009997"/>
    </source>
</evidence>
<dbReference type="FunFam" id="3.90.1560.10:FF:000001">
    <property type="entry name" value="Probable 2-phosphosulfolactate phosphatase"/>
    <property type="match status" value="1"/>
</dbReference>
<dbReference type="Pfam" id="PF04029">
    <property type="entry name" value="2-ph_phosp"/>
    <property type="match status" value="1"/>
</dbReference>
<organism evidence="8 9">
    <name type="scientific">Fuerstiella marisgermanici</name>
    <dbReference type="NCBI Taxonomy" id="1891926"/>
    <lineage>
        <taxon>Bacteria</taxon>
        <taxon>Pseudomonadati</taxon>
        <taxon>Planctomycetota</taxon>
        <taxon>Planctomycetia</taxon>
        <taxon>Planctomycetales</taxon>
        <taxon>Planctomycetaceae</taxon>
        <taxon>Fuerstiella</taxon>
    </lineage>
</organism>
<dbReference type="GO" id="GO:0000287">
    <property type="term" value="F:magnesium ion binding"/>
    <property type="evidence" value="ECO:0007669"/>
    <property type="project" value="InterPro"/>
</dbReference>
<evidence type="ECO:0000256" key="1">
    <source>
        <dbReference type="ARBA" id="ARBA00001946"/>
    </source>
</evidence>
<evidence type="ECO:0000256" key="5">
    <source>
        <dbReference type="ARBA" id="ARBA00022801"/>
    </source>
</evidence>
<dbReference type="EMBL" id="CP017641">
    <property type="protein sequence ID" value="APZ93990.1"/>
    <property type="molecule type" value="Genomic_DNA"/>
</dbReference>
<dbReference type="KEGG" id="fmr:Fuma_03608"/>
<dbReference type="InterPro" id="IPR005238">
    <property type="entry name" value="ComB-like"/>
</dbReference>
<evidence type="ECO:0000256" key="7">
    <source>
        <dbReference type="ARBA" id="ARBA00033711"/>
    </source>
</evidence>
<gene>
    <name evidence="8" type="primary">comB</name>
    <name evidence="8" type="ORF">Fuma_03608</name>
</gene>
<dbReference type="GO" id="GO:0050532">
    <property type="term" value="F:2-phosphosulfolactate phosphatase activity"/>
    <property type="evidence" value="ECO:0007669"/>
    <property type="project" value="UniProtKB-EC"/>
</dbReference>
<protein>
    <recommendedName>
        <fullName evidence="4">Probable 2-phosphosulfolactate phosphatase</fullName>
        <ecNumber evidence="3">3.1.3.71</ecNumber>
    </recommendedName>
</protein>
<dbReference type="InterPro" id="IPR036702">
    <property type="entry name" value="ComB-like_sf"/>
</dbReference>
<reference evidence="8 9" key="1">
    <citation type="journal article" date="2016" name="Front. Microbiol.">
        <title>Fuerstia marisgermanicae gen. nov., sp. nov., an Unusual Member of the Phylum Planctomycetes from the German Wadden Sea.</title>
        <authorList>
            <person name="Kohn T."/>
            <person name="Heuer A."/>
            <person name="Jogler M."/>
            <person name="Vollmers J."/>
            <person name="Boedeker C."/>
            <person name="Bunk B."/>
            <person name="Rast P."/>
            <person name="Borchert D."/>
            <person name="Glockner I."/>
            <person name="Freese H.M."/>
            <person name="Klenk H.P."/>
            <person name="Overmann J."/>
            <person name="Kaster A.K."/>
            <person name="Rohde M."/>
            <person name="Wiegand S."/>
            <person name="Jogler C."/>
        </authorList>
    </citation>
    <scope>NUCLEOTIDE SEQUENCE [LARGE SCALE GENOMIC DNA]</scope>
    <source>
        <strain evidence="8 9">NH11</strain>
    </source>
</reference>
<evidence type="ECO:0000313" key="9">
    <source>
        <dbReference type="Proteomes" id="UP000187735"/>
    </source>
</evidence>
<evidence type="ECO:0000256" key="3">
    <source>
        <dbReference type="ARBA" id="ARBA00012953"/>
    </source>
</evidence>
<proteinExistence type="inferred from homology"/>
<dbReference type="GO" id="GO:0050545">
    <property type="term" value="F:sulfopyruvate decarboxylase activity"/>
    <property type="evidence" value="ECO:0007669"/>
    <property type="project" value="TreeGrafter"/>
</dbReference>
<evidence type="ECO:0000256" key="4">
    <source>
        <dbReference type="ARBA" id="ARBA00021948"/>
    </source>
</evidence>
<keyword evidence="9" id="KW-1185">Reference proteome</keyword>
<comment type="similarity">
    <text evidence="2">Belongs to the ComB family.</text>
</comment>
<dbReference type="Gene3D" id="3.90.1560.10">
    <property type="entry name" value="ComB-like"/>
    <property type="match status" value="1"/>
</dbReference>
<name>A0A1P8WIU7_9PLAN</name>
<comment type="catalytic activity">
    <reaction evidence="7">
        <text>(2R)-O-phospho-3-sulfolactate + H2O = (2R)-3-sulfolactate + phosphate</text>
        <dbReference type="Rhea" id="RHEA:23416"/>
        <dbReference type="ChEBI" id="CHEBI:15377"/>
        <dbReference type="ChEBI" id="CHEBI:15597"/>
        <dbReference type="ChEBI" id="CHEBI:43474"/>
        <dbReference type="ChEBI" id="CHEBI:58738"/>
        <dbReference type="EC" id="3.1.3.71"/>
    </reaction>
</comment>
<dbReference type="PANTHER" id="PTHR37311">
    <property type="entry name" value="2-PHOSPHOSULFOLACTATE PHOSPHATASE-RELATED"/>
    <property type="match status" value="1"/>
</dbReference>
<dbReference type="OrthoDB" id="4913at2"/>
<dbReference type="AlphaFoldDB" id="A0A1P8WIU7"/>
<keyword evidence="6" id="KW-0460">Magnesium</keyword>
<dbReference type="EC" id="3.1.3.71" evidence="3"/>
<dbReference type="SUPFAM" id="SSF142823">
    <property type="entry name" value="ComB-like"/>
    <property type="match status" value="1"/>
</dbReference>
<evidence type="ECO:0000313" key="8">
    <source>
        <dbReference type="EMBL" id="APZ93990.1"/>
    </source>
</evidence>
<comment type="cofactor">
    <cofactor evidence="1">
        <name>Mg(2+)</name>
        <dbReference type="ChEBI" id="CHEBI:18420"/>
    </cofactor>
</comment>
<accession>A0A1P8WIU7</accession>
<dbReference type="STRING" id="1891926.Fuma_03608"/>
<dbReference type="PANTHER" id="PTHR37311:SF1">
    <property type="entry name" value="2-PHOSPHOSULFOLACTATE PHOSPHATASE-RELATED"/>
    <property type="match status" value="1"/>
</dbReference>
<dbReference type="RefSeq" id="WP_077025363.1">
    <property type="nucleotide sequence ID" value="NZ_CP017641.1"/>
</dbReference>
<keyword evidence="5 8" id="KW-0378">Hydrolase</keyword>
<evidence type="ECO:0000256" key="6">
    <source>
        <dbReference type="ARBA" id="ARBA00022842"/>
    </source>
</evidence>
<sequence length="245" mass="25980">MPKRSLRVHLLPKLFEPAEIAGGVAVIVDVLRASTTISFALANGAAAVVPCETVETAQQVRASAEQGHCLLGGERGGLKIEGFDLSNSPDDYVRSIVEGRLIGFTTTNGTMALLRANQADVVMIGSFVNLSAVADRILADSRPIHIVCAGTNGQISGEDVLFAGALAERLTDTESCSPCDSADIAISHWRQEYGDGSRQAIETALRRSQGGRNLIDLKYDKDITTAAMVDELSNVGVLADDGRLR</sequence>